<dbReference type="Gene3D" id="3.10.20.90">
    <property type="entry name" value="Phosphatidylinositol 3-kinase Catalytic Subunit, Chain A, domain 1"/>
    <property type="match status" value="1"/>
</dbReference>
<evidence type="ECO:0000256" key="3">
    <source>
        <dbReference type="ARBA" id="ARBA00022833"/>
    </source>
</evidence>
<evidence type="ECO:0000259" key="6">
    <source>
        <dbReference type="PROSITE" id="PS50865"/>
    </source>
</evidence>
<evidence type="ECO:0000313" key="8">
    <source>
        <dbReference type="Proteomes" id="UP000789595"/>
    </source>
</evidence>
<reference evidence="7" key="1">
    <citation type="submission" date="2021-11" db="EMBL/GenBank/DDBJ databases">
        <authorList>
            <consortium name="Genoscope - CEA"/>
            <person name="William W."/>
        </authorList>
    </citation>
    <scope>NUCLEOTIDE SEQUENCE</scope>
</reference>
<feature type="domain" description="Ubiquitin-like" evidence="5">
    <location>
        <begin position="22"/>
        <end position="88"/>
    </location>
</feature>
<evidence type="ECO:0000256" key="4">
    <source>
        <dbReference type="PROSITE-ProRule" id="PRU00134"/>
    </source>
</evidence>
<dbReference type="Pfam" id="PF01753">
    <property type="entry name" value="zf-MYND"/>
    <property type="match status" value="1"/>
</dbReference>
<dbReference type="EMBL" id="CAKKNE010000005">
    <property type="protein sequence ID" value="CAH0377214.1"/>
    <property type="molecule type" value="Genomic_DNA"/>
</dbReference>
<dbReference type="InterPro" id="IPR000626">
    <property type="entry name" value="Ubiquitin-like_dom"/>
</dbReference>
<dbReference type="GO" id="GO:0008270">
    <property type="term" value="F:zinc ion binding"/>
    <property type="evidence" value="ECO:0007669"/>
    <property type="project" value="UniProtKB-KW"/>
</dbReference>
<dbReference type="OrthoDB" id="58233at2759"/>
<evidence type="ECO:0000313" key="7">
    <source>
        <dbReference type="EMBL" id="CAH0377214.1"/>
    </source>
</evidence>
<evidence type="ECO:0000256" key="1">
    <source>
        <dbReference type="ARBA" id="ARBA00022723"/>
    </source>
</evidence>
<keyword evidence="3" id="KW-0862">Zinc</keyword>
<dbReference type="InterPro" id="IPR002893">
    <property type="entry name" value="Znf_MYND"/>
</dbReference>
<protein>
    <recommendedName>
        <fullName evidence="9">MYND-type domain-containing protein</fullName>
    </recommendedName>
</protein>
<evidence type="ECO:0000256" key="2">
    <source>
        <dbReference type="ARBA" id="ARBA00022771"/>
    </source>
</evidence>
<dbReference type="Gene3D" id="6.10.140.2220">
    <property type="match status" value="1"/>
</dbReference>
<keyword evidence="8" id="KW-1185">Reference proteome</keyword>
<keyword evidence="1" id="KW-0479">Metal-binding</keyword>
<dbReference type="Proteomes" id="UP000789595">
    <property type="component" value="Unassembled WGS sequence"/>
</dbReference>
<keyword evidence="2 4" id="KW-0863">Zinc-finger</keyword>
<dbReference type="PROSITE" id="PS50865">
    <property type="entry name" value="ZF_MYND_2"/>
    <property type="match status" value="1"/>
</dbReference>
<organism evidence="7 8">
    <name type="scientific">Pelagomonas calceolata</name>
    <dbReference type="NCBI Taxonomy" id="35677"/>
    <lineage>
        <taxon>Eukaryota</taxon>
        <taxon>Sar</taxon>
        <taxon>Stramenopiles</taxon>
        <taxon>Ochrophyta</taxon>
        <taxon>Pelagophyceae</taxon>
        <taxon>Pelagomonadales</taxon>
        <taxon>Pelagomonadaceae</taxon>
        <taxon>Pelagomonas</taxon>
    </lineage>
</organism>
<evidence type="ECO:0008006" key="9">
    <source>
        <dbReference type="Google" id="ProtNLM"/>
    </source>
</evidence>
<evidence type="ECO:0000259" key="5">
    <source>
        <dbReference type="PROSITE" id="PS50053"/>
    </source>
</evidence>
<sequence length="218" mass="25442">MAPRRRKGRVNPKKTTKPPKTFQIIVKSLSGQVCELEVVAEMTVYKLKEKLTGTLFPPTPRPFLIFEHVKLEDSRRLSFYNIRNGSELFSVRDFETMVRRGDITDNEIPRNNPDRRVARHFLRRVCDNCGRQGTFKEPRLNVCYCGARRYCNERCQSADWRSGHSRRCAAGHTFPEDVMDCLDFLKFDLEEGTCTADEFERALGEIFEQYPPPADRER</sequence>
<dbReference type="Pfam" id="PF00240">
    <property type="entry name" value="ubiquitin"/>
    <property type="match status" value="1"/>
</dbReference>
<proteinExistence type="predicted"/>
<accession>A0A8J2SPL5</accession>
<dbReference type="PROSITE" id="PS50053">
    <property type="entry name" value="UBIQUITIN_2"/>
    <property type="match status" value="1"/>
</dbReference>
<dbReference type="PROSITE" id="PS01360">
    <property type="entry name" value="ZF_MYND_1"/>
    <property type="match status" value="1"/>
</dbReference>
<name>A0A8J2SPL5_9STRA</name>
<comment type="caution">
    <text evidence="7">The sequence shown here is derived from an EMBL/GenBank/DDBJ whole genome shotgun (WGS) entry which is preliminary data.</text>
</comment>
<gene>
    <name evidence="7" type="ORF">PECAL_5P17860</name>
</gene>
<dbReference type="SUPFAM" id="SSF54236">
    <property type="entry name" value="Ubiquitin-like"/>
    <property type="match status" value="1"/>
</dbReference>
<dbReference type="CDD" id="cd17039">
    <property type="entry name" value="Ubl_ubiquitin_like"/>
    <property type="match status" value="1"/>
</dbReference>
<dbReference type="SUPFAM" id="SSF144232">
    <property type="entry name" value="HIT/MYND zinc finger-like"/>
    <property type="match status" value="1"/>
</dbReference>
<dbReference type="InterPro" id="IPR029071">
    <property type="entry name" value="Ubiquitin-like_domsf"/>
</dbReference>
<feature type="domain" description="MYND-type" evidence="6">
    <location>
        <begin position="126"/>
        <end position="168"/>
    </location>
</feature>
<dbReference type="AlphaFoldDB" id="A0A8J2SPL5"/>